<dbReference type="Gene3D" id="3.40.50.1950">
    <property type="entry name" value="Flavin prenyltransferase-like"/>
    <property type="match status" value="1"/>
</dbReference>
<keyword evidence="3 5" id="KW-0288">FMN</keyword>
<dbReference type="InterPro" id="IPR003382">
    <property type="entry name" value="Flavoprotein"/>
</dbReference>
<reference evidence="7 8" key="1">
    <citation type="submission" date="2010-03" db="EMBL/GenBank/DDBJ databases">
        <authorList>
            <consortium name="The Broad Institute Genome Sequencing Platform"/>
            <person name="Ward D."/>
            <person name="Earl A."/>
            <person name="Feldgarden M."/>
            <person name="Gevers D."/>
            <person name="Young S."/>
            <person name="Zeng Q."/>
            <person name="Koehrsen M."/>
            <person name="Alvarado L."/>
            <person name="Berlin A.M."/>
            <person name="Borenstein D."/>
            <person name="Chapman S.B."/>
            <person name="Chen Z."/>
            <person name="Engels R."/>
            <person name="Freedman E."/>
            <person name="Gellesch M."/>
            <person name="Goldberg J."/>
            <person name="Griggs A."/>
            <person name="Gujja S."/>
            <person name="Heilman E.R."/>
            <person name="Heiman D.I."/>
            <person name="Hepburn T.A."/>
            <person name="Howarth C."/>
            <person name="Jen D."/>
            <person name="Larson L."/>
            <person name="Mehta T."/>
            <person name="Park D."/>
            <person name="Pearson M."/>
            <person name="Richards J."/>
            <person name="Roberts A."/>
            <person name="Saif S."/>
            <person name="Shea T.D."/>
            <person name="Shenoy N."/>
            <person name="Sisk P."/>
            <person name="Stolte C."/>
            <person name="Sykes S.N."/>
            <person name="Walk T."/>
            <person name="White J."/>
            <person name="Yandava C."/>
            <person name="Izard J."/>
            <person name="Baranova O.V."/>
            <person name="Blanton J.M."/>
            <person name="Tanner A.C."/>
            <person name="Dewhirst F."/>
            <person name="Haas B."/>
            <person name="Nusbaum C."/>
            <person name="Birren B."/>
        </authorList>
    </citation>
    <scope>NUCLEOTIDE SEQUENCE [LARGE SCALE GENOMIC DNA]</scope>
    <source>
        <strain evidence="7 8">ATCC 29453</strain>
    </source>
</reference>
<evidence type="ECO:0000256" key="4">
    <source>
        <dbReference type="ARBA" id="ARBA00022679"/>
    </source>
</evidence>
<evidence type="ECO:0000313" key="7">
    <source>
        <dbReference type="EMBL" id="EFG31159.2"/>
    </source>
</evidence>
<evidence type="ECO:0000256" key="3">
    <source>
        <dbReference type="ARBA" id="ARBA00022643"/>
    </source>
</evidence>
<feature type="binding site" evidence="5">
    <location>
        <begin position="117"/>
        <end position="119"/>
    </location>
    <ligand>
        <name>FMN</name>
        <dbReference type="ChEBI" id="CHEBI:58210"/>
    </ligand>
</feature>
<sequence length="306" mass="33759">MSNIQDNRFVNFEKLIREAGGVAKLARQCGYDKPAYLYQVRAKTVKPNGSQLQIGDRMAAKLEKGMNKPAGWLDLDHSQTPDIMPMKMSKSSGSLKKQQKSNNNQHNIETITLAFTGASGMPYGMRLLEELLKAGKQIWLVYSQAAQVVAMQEMNLQLPTLPADAQKLLCEKYGVSPEQLRVFGREEWFAPVASGNSAADAMVICPASMGTVAAIAHGLSDNLLERAADVSIKEKRPVIIVPRETPLSVIHLENLLKLAQAGCTIMPPAAGFYYRPKTIDDMVNFVVAKILDQLHIPHQLTTKWGE</sequence>
<accession>V9HCT8</accession>
<dbReference type="Pfam" id="PF02441">
    <property type="entry name" value="Flavoprotein"/>
    <property type="match status" value="1"/>
</dbReference>
<gene>
    <name evidence="5" type="primary">ubiX</name>
    <name evidence="7" type="ORF">HMPREF9021_00991</name>
</gene>
<evidence type="ECO:0000256" key="2">
    <source>
        <dbReference type="ARBA" id="ARBA00022630"/>
    </source>
</evidence>
<keyword evidence="1 5" id="KW-0637">Prenyltransferase</keyword>
<dbReference type="AlphaFoldDB" id="V9HCT8"/>
<dbReference type="NCBIfam" id="TIGR00421">
    <property type="entry name" value="ubiX_pad"/>
    <property type="match status" value="1"/>
</dbReference>
<proteinExistence type="inferred from homology"/>
<keyword evidence="2 5" id="KW-0285">Flavoprotein</keyword>
<dbReference type="eggNOG" id="COG2932">
    <property type="taxonomic scope" value="Bacteria"/>
</dbReference>
<dbReference type="InterPro" id="IPR004507">
    <property type="entry name" value="UbiX-like"/>
</dbReference>
<dbReference type="SUPFAM" id="SSF52507">
    <property type="entry name" value="Homo-oligomeric flavin-containing Cys decarboxylases, HFCD"/>
    <property type="match status" value="1"/>
</dbReference>
<dbReference type="STRING" id="641147.HMPREF9021_00991"/>
<dbReference type="EC" id="2.5.1.129" evidence="5"/>
<dbReference type="HAMAP" id="MF_01984">
    <property type="entry name" value="ubiX_pad"/>
    <property type="match status" value="1"/>
</dbReference>
<protein>
    <recommendedName>
        <fullName evidence="5">Flavin prenyltransferase UbiX</fullName>
        <ecNumber evidence="5">2.5.1.129</ecNumber>
    </recommendedName>
</protein>
<feature type="binding site" evidence="5">
    <location>
        <position position="289"/>
    </location>
    <ligand>
        <name>dimethylallyl phosphate</name>
        <dbReference type="ChEBI" id="CHEBI:88052"/>
    </ligand>
</feature>
<evidence type="ECO:0000313" key="8">
    <source>
        <dbReference type="Proteomes" id="UP000017813"/>
    </source>
</evidence>
<dbReference type="EMBL" id="ADCY02000032">
    <property type="protein sequence ID" value="EFG31159.2"/>
    <property type="molecule type" value="Genomic_DNA"/>
</dbReference>
<dbReference type="HOGENOM" id="CLU_074522_0_1_4"/>
<feature type="binding site" evidence="5">
    <location>
        <position position="243"/>
    </location>
    <ligand>
        <name>FMN</name>
        <dbReference type="ChEBI" id="CHEBI:58210"/>
    </ligand>
</feature>
<dbReference type="InterPro" id="IPR036551">
    <property type="entry name" value="Flavin_trans-like"/>
</dbReference>
<comment type="caution">
    <text evidence="7">The sequence shown here is derived from an EMBL/GenBank/DDBJ whole genome shotgun (WGS) entry which is preliminary data.</text>
</comment>
<reference evidence="7 8" key="2">
    <citation type="submission" date="2011-10" db="EMBL/GenBank/DDBJ databases">
        <title>The Genome Sequence of Simonsiella muelleri ATCC 29453.</title>
        <authorList>
            <consortium name="The Broad Institute Genome Sequencing Platform"/>
            <consortium name="The Broad Institute Genome Sequencing Center for Infectious Disease"/>
            <person name="Earl A."/>
            <person name="Ward D."/>
            <person name="Feldgarden M."/>
            <person name="Gevers D."/>
            <person name="Izard J."/>
            <person name="Baranova O.V."/>
            <person name="Blanton J.M."/>
            <person name="Tanner A.C."/>
            <person name="Dewhirst F."/>
            <person name="Young S.K."/>
            <person name="Zeng Q."/>
            <person name="Gargeya S."/>
            <person name="Fitzgerald M."/>
            <person name="Haas B."/>
            <person name="Abouelleil A."/>
            <person name="Alvarado L."/>
            <person name="Arachchi H.M."/>
            <person name="Berlin A."/>
            <person name="Brown A."/>
            <person name="Chapman S.B."/>
            <person name="Chen Z."/>
            <person name="Dunbar C."/>
            <person name="Freedman E."/>
            <person name="Gearin G."/>
            <person name="Goldberg J."/>
            <person name="Griggs A."/>
            <person name="Gujja S."/>
            <person name="Heiman D."/>
            <person name="Howarth C."/>
            <person name="Larson L."/>
            <person name="Lui A."/>
            <person name="MacDonald P.J.P."/>
            <person name="Montmayeur A."/>
            <person name="Murphy C."/>
            <person name="Neiman D."/>
            <person name="Pearson M."/>
            <person name="Priest M."/>
            <person name="Roberts A."/>
            <person name="Saif S."/>
            <person name="Shea T."/>
            <person name="Shenoy N."/>
            <person name="Sisk P."/>
            <person name="Stolte C."/>
            <person name="Sykes S."/>
            <person name="Wortman J."/>
            <person name="Nusbaum C."/>
            <person name="Birren B."/>
        </authorList>
    </citation>
    <scope>NUCLEOTIDE SEQUENCE [LARGE SCALE GENOMIC DNA]</scope>
    <source>
        <strain evidence="7 8">ATCC 29453</strain>
    </source>
</reference>
<evidence type="ECO:0000256" key="1">
    <source>
        <dbReference type="ARBA" id="ARBA00022602"/>
    </source>
</evidence>
<keyword evidence="4 5" id="KW-0808">Transferase</keyword>
<dbReference type="GO" id="GO:0106141">
    <property type="term" value="F:flavin prenyltransferase activity"/>
    <property type="evidence" value="ECO:0007669"/>
    <property type="project" value="UniProtKB-EC"/>
</dbReference>
<dbReference type="OrthoDB" id="9781577at2"/>
<feature type="binding site" evidence="5">
    <location>
        <position position="273"/>
    </location>
    <ligand>
        <name>dimethylallyl phosphate</name>
        <dbReference type="ChEBI" id="CHEBI:88052"/>
    </ligand>
</feature>
<feature type="binding site" evidence="5">
    <location>
        <begin position="208"/>
        <end position="211"/>
    </location>
    <ligand>
        <name>FMN</name>
        <dbReference type="ChEBI" id="CHEBI:58210"/>
    </ligand>
</feature>
<keyword evidence="8" id="KW-1185">Reference proteome</keyword>
<comment type="caution">
    <text evidence="5">Lacks conserved residue(s) required for the propagation of feature annotation.</text>
</comment>
<comment type="catalytic activity">
    <reaction evidence="5">
        <text>dimethylallyl phosphate + FMNH2 = prenylated FMNH2 + phosphate</text>
        <dbReference type="Rhea" id="RHEA:37743"/>
        <dbReference type="ChEBI" id="CHEBI:43474"/>
        <dbReference type="ChEBI" id="CHEBI:57618"/>
        <dbReference type="ChEBI" id="CHEBI:87467"/>
        <dbReference type="ChEBI" id="CHEBI:88052"/>
        <dbReference type="EC" id="2.5.1.129"/>
    </reaction>
</comment>
<organism evidence="7 8">
    <name type="scientific">Simonsiella muelleri ATCC 29453</name>
    <dbReference type="NCBI Taxonomy" id="641147"/>
    <lineage>
        <taxon>Bacteria</taxon>
        <taxon>Pseudomonadati</taxon>
        <taxon>Pseudomonadota</taxon>
        <taxon>Betaproteobacteria</taxon>
        <taxon>Neisseriales</taxon>
        <taxon>Neisseriaceae</taxon>
        <taxon>Simonsiella</taxon>
    </lineage>
</organism>
<feature type="domain" description="Flavoprotein" evidence="6">
    <location>
        <begin position="110"/>
        <end position="294"/>
    </location>
</feature>
<dbReference type="RefSeq" id="WP_002641970.1">
    <property type="nucleotide sequence ID" value="NZ_CP019448.1"/>
</dbReference>
<comment type="similarity">
    <text evidence="5">Belongs to the UbiX/PAD1 family.</text>
</comment>
<name>V9HCT8_9NEIS</name>
<evidence type="ECO:0000259" key="6">
    <source>
        <dbReference type="Pfam" id="PF02441"/>
    </source>
</evidence>
<feature type="binding site" evidence="5">
    <location>
        <position position="143"/>
    </location>
    <ligand>
        <name>FMN</name>
        <dbReference type="ChEBI" id="CHEBI:58210"/>
    </ligand>
</feature>
<dbReference type="Proteomes" id="UP000017813">
    <property type="component" value="Unassembled WGS sequence"/>
</dbReference>
<comment type="function">
    <text evidence="5">Flavin prenyltransferase that catalyzes the synthesis of the prenylated FMN cofactor (prenyl-FMN) for 4-hydroxy-3-polyprenylbenzoic acid decarboxylase UbiD. The prenyltransferase is metal-independent and links a dimethylallyl moiety from dimethylallyl monophosphate (DMAP) to the flavin N5 and C6 atoms of FMN.</text>
</comment>
<evidence type="ECO:0000256" key="5">
    <source>
        <dbReference type="HAMAP-Rule" id="MF_01984"/>
    </source>
</evidence>
<dbReference type="eggNOG" id="COG0163">
    <property type="taxonomic scope" value="Bacteria"/>
</dbReference>